<dbReference type="EMBL" id="SACT01000006">
    <property type="protein sequence ID" value="RVT50209.1"/>
    <property type="molecule type" value="Genomic_DNA"/>
</dbReference>
<evidence type="ECO:0000256" key="1">
    <source>
        <dbReference type="SAM" id="MobiDB-lite"/>
    </source>
</evidence>
<comment type="caution">
    <text evidence="2">The sequence shown here is derived from an EMBL/GenBank/DDBJ whole genome shotgun (WGS) entry which is preliminary data.</text>
</comment>
<gene>
    <name evidence="2" type="ORF">ENE75_18050</name>
</gene>
<dbReference type="Proteomes" id="UP000288178">
    <property type="component" value="Unassembled WGS sequence"/>
</dbReference>
<sequence length="142" mass="16368">MPKSKKTPASATSRKDTKTVRTHEVRHSQRPSWRFSTVDLNGPFAWPVGAAVEVQILRKLQQFDSMNWRDIEGPDHHAIGVDRLSKEAQARLTEIKQDDIDEVFSFHFAGKPRIIGIRDMNVVKLLWWDPEHLVCPSQKKNT</sequence>
<dbReference type="AlphaFoldDB" id="A0A437JT12"/>
<reference evidence="2 3" key="1">
    <citation type="submission" date="2019-01" db="EMBL/GenBank/DDBJ databases">
        <authorList>
            <person name="Chen W.-M."/>
        </authorList>
    </citation>
    <scope>NUCLEOTIDE SEQUENCE [LARGE SCALE GENOMIC DNA]</scope>
    <source>
        <strain evidence="2 3">ICH-3</strain>
    </source>
</reference>
<feature type="compositionally biased region" description="Basic and acidic residues" evidence="1">
    <location>
        <begin position="13"/>
        <end position="27"/>
    </location>
</feature>
<evidence type="ECO:0000313" key="3">
    <source>
        <dbReference type="Proteomes" id="UP000288178"/>
    </source>
</evidence>
<keyword evidence="3" id="KW-1185">Reference proteome</keyword>
<proteinExistence type="predicted"/>
<dbReference type="RefSeq" id="WP_128199719.1">
    <property type="nucleotide sequence ID" value="NZ_SACT01000006.1"/>
</dbReference>
<protein>
    <submittedName>
        <fullName evidence="2">Uncharacterized protein</fullName>
    </submittedName>
</protein>
<accession>A0A437JT12</accession>
<dbReference type="OrthoDB" id="7066656at2"/>
<organism evidence="2 3">
    <name type="scientific">Rubrivivax albus</name>
    <dbReference type="NCBI Taxonomy" id="2499835"/>
    <lineage>
        <taxon>Bacteria</taxon>
        <taxon>Pseudomonadati</taxon>
        <taxon>Pseudomonadota</taxon>
        <taxon>Betaproteobacteria</taxon>
        <taxon>Burkholderiales</taxon>
        <taxon>Sphaerotilaceae</taxon>
        <taxon>Rubrivivax</taxon>
    </lineage>
</organism>
<name>A0A437JT12_9BURK</name>
<feature type="region of interest" description="Disordered" evidence="1">
    <location>
        <begin position="1"/>
        <end position="28"/>
    </location>
</feature>
<evidence type="ECO:0000313" key="2">
    <source>
        <dbReference type="EMBL" id="RVT50209.1"/>
    </source>
</evidence>